<evidence type="ECO:0000259" key="1">
    <source>
        <dbReference type="PROSITE" id="PS50943"/>
    </source>
</evidence>
<sequence>MDIEVKLEIETGIKNIGKIVKDVRQEVGLDLKTVANESGLDYKFLYDLEEGQIEINKIEIKNIRKLLEYLPFTYFEKNQIVDNLKNSINLYDKENDYTKFYENKRVEKKIIDNMIFDV</sequence>
<dbReference type="AlphaFoldDB" id="A0A2N6TPD7"/>
<proteinExistence type="predicted"/>
<evidence type="ECO:0000313" key="2">
    <source>
        <dbReference type="EMBL" id="PMC71161.1"/>
    </source>
</evidence>
<dbReference type="EMBL" id="PNHC01000001">
    <property type="protein sequence ID" value="PMC71161.1"/>
    <property type="molecule type" value="Genomic_DNA"/>
</dbReference>
<dbReference type="InterPro" id="IPR010982">
    <property type="entry name" value="Lambda_DNA-bd_dom_sf"/>
</dbReference>
<accession>A0A2N6TPD7</accession>
<gene>
    <name evidence="2" type="ORF">CJ209_02320</name>
</gene>
<protein>
    <submittedName>
        <fullName evidence="2">Transcriptional regulator</fullName>
    </submittedName>
</protein>
<dbReference type="Gene3D" id="1.10.260.40">
    <property type="entry name" value="lambda repressor-like DNA-binding domains"/>
    <property type="match status" value="1"/>
</dbReference>
<feature type="domain" description="HTH cro/C1-type" evidence="1">
    <location>
        <begin position="20"/>
        <end position="75"/>
    </location>
</feature>
<comment type="caution">
    <text evidence="2">The sequence shown here is derived from an EMBL/GenBank/DDBJ whole genome shotgun (WGS) entry which is preliminary data.</text>
</comment>
<name>A0A2N6TPD7_FUSNU</name>
<reference evidence="2 3" key="1">
    <citation type="submission" date="2017-09" db="EMBL/GenBank/DDBJ databases">
        <title>Bacterial strain isolated from the female urinary microbiota.</title>
        <authorList>
            <person name="Thomas-White K."/>
            <person name="Kumar N."/>
            <person name="Forster S."/>
            <person name="Putonti C."/>
            <person name="Lawley T."/>
            <person name="Wolfe A.J."/>
        </authorList>
    </citation>
    <scope>NUCLEOTIDE SEQUENCE [LARGE SCALE GENOMIC DNA]</scope>
    <source>
        <strain evidence="2 3">UMB0249</strain>
    </source>
</reference>
<dbReference type="SUPFAM" id="SSF47413">
    <property type="entry name" value="lambda repressor-like DNA-binding domains"/>
    <property type="match status" value="1"/>
</dbReference>
<dbReference type="PROSITE" id="PS50943">
    <property type="entry name" value="HTH_CROC1"/>
    <property type="match status" value="1"/>
</dbReference>
<organism evidence="2 3">
    <name type="scientific">Fusobacterium nucleatum</name>
    <dbReference type="NCBI Taxonomy" id="851"/>
    <lineage>
        <taxon>Bacteria</taxon>
        <taxon>Fusobacteriati</taxon>
        <taxon>Fusobacteriota</taxon>
        <taxon>Fusobacteriia</taxon>
        <taxon>Fusobacteriales</taxon>
        <taxon>Fusobacteriaceae</taxon>
        <taxon>Fusobacterium</taxon>
    </lineage>
</organism>
<dbReference type="RefSeq" id="WP_158391707.1">
    <property type="nucleotide sequence ID" value="NZ_PNHC01000001.1"/>
</dbReference>
<evidence type="ECO:0000313" key="3">
    <source>
        <dbReference type="Proteomes" id="UP000235733"/>
    </source>
</evidence>
<dbReference type="GO" id="GO:0003677">
    <property type="term" value="F:DNA binding"/>
    <property type="evidence" value="ECO:0007669"/>
    <property type="project" value="InterPro"/>
</dbReference>
<dbReference type="InterPro" id="IPR001387">
    <property type="entry name" value="Cro/C1-type_HTH"/>
</dbReference>
<dbReference type="Proteomes" id="UP000235733">
    <property type="component" value="Unassembled WGS sequence"/>
</dbReference>